<proteinExistence type="inferred from homology"/>
<comment type="similarity">
    <text evidence="1">Belongs to the FPP family.</text>
</comment>
<feature type="compositionally biased region" description="Basic and acidic residues" evidence="4">
    <location>
        <begin position="1"/>
        <end position="13"/>
    </location>
</feature>
<evidence type="ECO:0000313" key="6">
    <source>
        <dbReference type="Proteomes" id="UP001341840"/>
    </source>
</evidence>
<keyword evidence="6" id="KW-1185">Reference proteome</keyword>
<protein>
    <recommendedName>
        <fullName evidence="7">Filament-like plant protein</fullName>
    </recommendedName>
</protein>
<dbReference type="PANTHER" id="PTHR31580">
    <property type="entry name" value="FILAMENT-LIKE PLANT PROTEIN 4"/>
    <property type="match status" value="1"/>
</dbReference>
<dbReference type="Pfam" id="PF05911">
    <property type="entry name" value="FPP"/>
    <property type="match status" value="1"/>
</dbReference>
<feature type="compositionally biased region" description="Basic and acidic residues" evidence="4">
    <location>
        <begin position="39"/>
        <end position="54"/>
    </location>
</feature>
<reference evidence="5 6" key="1">
    <citation type="journal article" date="2023" name="Plants (Basel)">
        <title>Bridging the Gap: Combining Genomics and Transcriptomics Approaches to Understand Stylosanthes scabra, an Orphan Legume from the Brazilian Caatinga.</title>
        <authorList>
            <person name="Ferreira-Neto J.R.C."/>
            <person name="da Silva M.D."/>
            <person name="Binneck E."/>
            <person name="de Melo N.F."/>
            <person name="da Silva R.H."/>
            <person name="de Melo A.L.T.M."/>
            <person name="Pandolfi V."/>
            <person name="Bustamante F.O."/>
            <person name="Brasileiro-Vidal A.C."/>
            <person name="Benko-Iseppon A.M."/>
        </authorList>
    </citation>
    <scope>NUCLEOTIDE SEQUENCE [LARGE SCALE GENOMIC DNA]</scope>
    <source>
        <tissue evidence="5">Leaves</tissue>
    </source>
</reference>
<evidence type="ECO:0000313" key="5">
    <source>
        <dbReference type="EMBL" id="MED6207097.1"/>
    </source>
</evidence>
<dbReference type="PANTHER" id="PTHR31580:SF49">
    <property type="entry name" value="FILAMENT-LIKE PLANT PROTEIN 3"/>
    <property type="match status" value="1"/>
</dbReference>
<dbReference type="Proteomes" id="UP001341840">
    <property type="component" value="Unassembled WGS sequence"/>
</dbReference>
<gene>
    <name evidence="5" type="ORF">PIB30_032678</name>
</gene>
<name>A0ABU6YB40_9FABA</name>
<accession>A0ABU6YB40</accession>
<dbReference type="Gene3D" id="1.10.287.1490">
    <property type="match status" value="1"/>
</dbReference>
<organism evidence="5 6">
    <name type="scientific">Stylosanthes scabra</name>
    <dbReference type="NCBI Taxonomy" id="79078"/>
    <lineage>
        <taxon>Eukaryota</taxon>
        <taxon>Viridiplantae</taxon>
        <taxon>Streptophyta</taxon>
        <taxon>Embryophyta</taxon>
        <taxon>Tracheophyta</taxon>
        <taxon>Spermatophyta</taxon>
        <taxon>Magnoliopsida</taxon>
        <taxon>eudicotyledons</taxon>
        <taxon>Gunneridae</taxon>
        <taxon>Pentapetalae</taxon>
        <taxon>rosids</taxon>
        <taxon>fabids</taxon>
        <taxon>Fabales</taxon>
        <taxon>Fabaceae</taxon>
        <taxon>Papilionoideae</taxon>
        <taxon>50 kb inversion clade</taxon>
        <taxon>dalbergioids sensu lato</taxon>
        <taxon>Dalbergieae</taxon>
        <taxon>Pterocarpus clade</taxon>
        <taxon>Stylosanthes</taxon>
    </lineage>
</organism>
<evidence type="ECO:0000256" key="4">
    <source>
        <dbReference type="SAM" id="MobiDB-lite"/>
    </source>
</evidence>
<feature type="region of interest" description="Disordered" evidence="4">
    <location>
        <begin position="1"/>
        <end position="54"/>
    </location>
</feature>
<comment type="caution">
    <text evidence="5">The sequence shown here is derived from an EMBL/GenBank/DDBJ whole genome shotgun (WGS) entry which is preliminary data.</text>
</comment>
<keyword evidence="2 3" id="KW-0175">Coiled coil</keyword>
<dbReference type="InterPro" id="IPR008587">
    <property type="entry name" value="FPP_plant"/>
</dbReference>
<sequence>MDRRSWLWRRTGETESSGSPSSHSHRFSDDQVYGTQMSRSEEVASKAEPNEEEISDVKILTERLSAALLEISTKEELVQQHAKVAEEAVSGWEKAENELSSLKKQLDDAKQKSSVLEDRVSHLDGALKECMRQLRQAREEQEKIKKIHEGAPKGGEPEKSELETQLQQRLEDVEEENSTLKAELHSRLEELELRITERDLSTQAAEAASKQHLESIKKIAKLESECRRLKAIARKTLSANDQRSMTASSIYVESLTDSTSDSGERLMAVETDMRKLGAWETNEHEPSHSDSWSIIAEVEQLKNENSAGKNLMVPSTEINLMDDFLEMERLAAMPDTESGSGFIVVGHSSNRPIVDHSSMKSVVEALVQKNGELEKKLEILESDKAELETSLIECQKQLVASENRIKEAELKVEELQTQLDLVNKSNEELKASQEKNEITESKLKVAETEMQELISKINSLEEEIEKERALSAENLAKYEKLEEEIEKEIALSTENLAKCEKLEKEILRMKNEGELHHQDAEMPRGEAVSSELQLRQEKELALAASRFSECRKTIESLGQQLKSLATLEDFLVDSEKPPMDLACEDVVTPNNGDGEKLMKSHNNNNNKISDLSLAKRDSEQSVSLISHHQSVNNVKNLSSFGRLYPRSKSVSKRGTH</sequence>
<evidence type="ECO:0008006" key="7">
    <source>
        <dbReference type="Google" id="ProtNLM"/>
    </source>
</evidence>
<evidence type="ECO:0000256" key="2">
    <source>
        <dbReference type="ARBA" id="ARBA00023054"/>
    </source>
</evidence>
<dbReference type="EMBL" id="JASCZI010241800">
    <property type="protein sequence ID" value="MED6207097.1"/>
    <property type="molecule type" value="Genomic_DNA"/>
</dbReference>
<feature type="compositionally biased region" description="Basic and acidic residues" evidence="4">
    <location>
        <begin position="139"/>
        <end position="162"/>
    </location>
</feature>
<feature type="coiled-coil region" evidence="3">
    <location>
        <begin position="363"/>
        <end position="512"/>
    </location>
</feature>
<feature type="region of interest" description="Disordered" evidence="4">
    <location>
        <begin position="139"/>
        <end position="181"/>
    </location>
</feature>
<evidence type="ECO:0000256" key="3">
    <source>
        <dbReference type="SAM" id="Coils"/>
    </source>
</evidence>
<evidence type="ECO:0000256" key="1">
    <source>
        <dbReference type="ARBA" id="ARBA00005921"/>
    </source>
</evidence>